<sequence length="127" mass="14744">MAASEIKLVAWTVRRWLYRYYRVLKSHVHGDDQQARGPTRGFEQFLLVHVETFQLIYPAWLLNDKWRSGPIDELVPCDQELAISIPASFLHPSFHVQTEYMGQASACYRLSQSPPKAMRQLQHPGHP</sequence>
<keyword evidence="2" id="KW-1185">Reference proteome</keyword>
<reference evidence="1 2" key="1">
    <citation type="submission" date="2024-01" db="EMBL/GenBank/DDBJ databases">
        <title>The genomes of 5 underutilized Papilionoideae crops provide insights into root nodulation and disease resistanc.</title>
        <authorList>
            <person name="Jiang F."/>
        </authorList>
    </citation>
    <scope>NUCLEOTIDE SEQUENCE [LARGE SCALE GENOMIC DNA]</scope>
    <source>
        <strain evidence="1">LVBAO_FW01</strain>
        <tissue evidence="1">Leaves</tissue>
    </source>
</reference>
<accession>A0AAN9KCX3</accession>
<evidence type="ECO:0000313" key="1">
    <source>
        <dbReference type="EMBL" id="KAK7315445.1"/>
    </source>
</evidence>
<evidence type="ECO:0000313" key="2">
    <source>
        <dbReference type="Proteomes" id="UP001367508"/>
    </source>
</evidence>
<name>A0AAN9KCX3_CANGL</name>
<gene>
    <name evidence="1" type="ORF">VNO77_33992</name>
</gene>
<comment type="caution">
    <text evidence="1">The sequence shown here is derived from an EMBL/GenBank/DDBJ whole genome shotgun (WGS) entry which is preliminary data.</text>
</comment>
<proteinExistence type="predicted"/>
<organism evidence="1 2">
    <name type="scientific">Canavalia gladiata</name>
    <name type="common">Sword bean</name>
    <name type="synonym">Dolichos gladiatus</name>
    <dbReference type="NCBI Taxonomy" id="3824"/>
    <lineage>
        <taxon>Eukaryota</taxon>
        <taxon>Viridiplantae</taxon>
        <taxon>Streptophyta</taxon>
        <taxon>Embryophyta</taxon>
        <taxon>Tracheophyta</taxon>
        <taxon>Spermatophyta</taxon>
        <taxon>Magnoliopsida</taxon>
        <taxon>eudicotyledons</taxon>
        <taxon>Gunneridae</taxon>
        <taxon>Pentapetalae</taxon>
        <taxon>rosids</taxon>
        <taxon>fabids</taxon>
        <taxon>Fabales</taxon>
        <taxon>Fabaceae</taxon>
        <taxon>Papilionoideae</taxon>
        <taxon>50 kb inversion clade</taxon>
        <taxon>NPAAA clade</taxon>
        <taxon>indigoferoid/millettioid clade</taxon>
        <taxon>Phaseoleae</taxon>
        <taxon>Canavalia</taxon>
    </lineage>
</organism>
<dbReference type="Proteomes" id="UP001367508">
    <property type="component" value="Unassembled WGS sequence"/>
</dbReference>
<protein>
    <submittedName>
        <fullName evidence="1">Uncharacterized protein</fullName>
    </submittedName>
</protein>
<dbReference type="AlphaFoldDB" id="A0AAN9KCX3"/>
<dbReference type="EMBL" id="JAYMYQ010000008">
    <property type="protein sequence ID" value="KAK7315445.1"/>
    <property type="molecule type" value="Genomic_DNA"/>
</dbReference>